<dbReference type="InterPro" id="IPR051873">
    <property type="entry name" value="KNR4/SMI1_regulator"/>
</dbReference>
<evidence type="ECO:0000313" key="4">
    <source>
        <dbReference type="EMBL" id="EEB07996.1"/>
    </source>
</evidence>
<dbReference type="STRING" id="402676.B6K3D9"/>
<dbReference type="PANTHER" id="PTHR47432">
    <property type="entry name" value="CELL WALL ASSEMBLY REGULATOR SMI1"/>
    <property type="match status" value="1"/>
</dbReference>
<feature type="compositionally biased region" description="Low complexity" evidence="2">
    <location>
        <begin position="370"/>
        <end position="383"/>
    </location>
</feature>
<evidence type="ECO:0000256" key="1">
    <source>
        <dbReference type="ARBA" id="ARBA00005303"/>
    </source>
</evidence>
<dbReference type="OrthoDB" id="2305498at2759"/>
<dbReference type="SMART" id="SM00860">
    <property type="entry name" value="SMI1_KNR4"/>
    <property type="match status" value="1"/>
</dbReference>
<feature type="domain" description="Knr4/Smi1-like" evidence="3">
    <location>
        <begin position="148"/>
        <end position="298"/>
    </location>
</feature>
<accession>B6K3D9</accession>
<name>B6K3D9_SCHJY</name>
<feature type="compositionally biased region" description="Low complexity" evidence="2">
    <location>
        <begin position="582"/>
        <end position="602"/>
    </location>
</feature>
<sequence length="602" mass="64174">MGKSAIASFAESVSSFFSSLTTPNRHADANARSARREKPTPLPTPLNSVTTGPNYNLLSGNGSAYDLSNAASASHVALNTIGNSATSGYVPGSRTATMTAANTGMDIQMQDMSPDGIAPPPPVSDSWRRIDRWTEENYYELYCQLSYGATAADVDSLEYELECTLPRDVRESFYIHDGQDRGGQPTGILFGITLMDIEEVEEEYELWRRVAQSYAEATLSGKVDQAVASHQSSFPPNAVQCVYAHPGWVPLAKDFVGNNIAVDLAPGPAGHWGQVILFGRDHDTKYVVARSWADFLAIVAYDMENGKWLVDEDTNELRLLYGPPREQWSYMDILKYRVRKQERRLAKLRAASKKNHASKQHNAASGSAEPKTASSPTIAATSSPKEKEVRDPAYVEVPLSKKTAAAPESASPKAESKPAEAEAEQTSPVEKQAEEKVEEPVAAESPVAPAPASSTVTAATAAPITPTVTISAPEPASPVTSIPAPVSATTAETTASTSSPVSADEEVKTDGDEAASTNNKEEKTEEADLSAAVESVSLADAEPTEVEKKEDVSAPAVVSEESAKQTEKSATDEKADEVENIAPTETAQKAAAATTETTTETA</sequence>
<feature type="compositionally biased region" description="Low complexity" evidence="2">
    <location>
        <begin position="483"/>
        <end position="502"/>
    </location>
</feature>
<protein>
    <submittedName>
        <fullName evidence="4">Cell wall biosynthesis/cell cycle regulator</fullName>
    </submittedName>
</protein>
<dbReference type="GO" id="GO:0070880">
    <property type="term" value="P:fungal-type cell wall beta-glucan biosynthetic process"/>
    <property type="evidence" value="ECO:0000318"/>
    <property type="project" value="GO_Central"/>
</dbReference>
<dbReference type="VEuPathDB" id="FungiDB:SJAG_03123"/>
<feature type="region of interest" description="Disordered" evidence="2">
    <location>
        <begin position="348"/>
        <end position="602"/>
    </location>
</feature>
<feature type="compositionally biased region" description="Basic residues" evidence="2">
    <location>
        <begin position="348"/>
        <end position="359"/>
    </location>
</feature>
<dbReference type="PANTHER" id="PTHR47432:SF1">
    <property type="entry name" value="CELL WALL ASSEMBLY REGULATOR SMI1"/>
    <property type="match status" value="1"/>
</dbReference>
<proteinExistence type="inferred from homology"/>
<evidence type="ECO:0000259" key="3">
    <source>
        <dbReference type="SMART" id="SM00860"/>
    </source>
</evidence>
<dbReference type="GO" id="GO:0097708">
    <property type="term" value="C:intracellular vesicle"/>
    <property type="evidence" value="ECO:0007669"/>
    <property type="project" value="EnsemblFungi"/>
</dbReference>
<evidence type="ECO:0000313" key="5">
    <source>
        <dbReference type="JaponicusDB" id="SJAG_03123"/>
    </source>
</evidence>
<gene>
    <name evidence="5" type="primary">smi1</name>
    <name evidence="4" type="ORF">SJAG_03123</name>
</gene>
<dbReference type="eggNOG" id="ENOG502QTAZ">
    <property type="taxonomic scope" value="Eukaryota"/>
</dbReference>
<feature type="compositionally biased region" description="Basic and acidic residues" evidence="2">
    <location>
        <begin position="25"/>
        <end position="39"/>
    </location>
</feature>
<keyword evidence="6" id="KW-1185">Reference proteome</keyword>
<dbReference type="OMA" id="HIGNQIA"/>
<dbReference type="InterPro" id="IPR018958">
    <property type="entry name" value="Knr4/Smi1-like_dom"/>
</dbReference>
<dbReference type="SUPFAM" id="SSF160631">
    <property type="entry name" value="SMI1/KNR4-like"/>
    <property type="match status" value="1"/>
</dbReference>
<dbReference type="Proteomes" id="UP000001744">
    <property type="component" value="Unassembled WGS sequence"/>
</dbReference>
<feature type="compositionally biased region" description="Low complexity" evidence="2">
    <location>
        <begin position="400"/>
        <end position="413"/>
    </location>
</feature>
<dbReference type="GO" id="GO:0032153">
    <property type="term" value="C:cell division site"/>
    <property type="evidence" value="ECO:0007669"/>
    <property type="project" value="EnsemblFungi"/>
</dbReference>
<dbReference type="HOGENOM" id="CLU_024700_0_0_1"/>
<dbReference type="EMBL" id="KE651167">
    <property type="protein sequence ID" value="EEB07996.1"/>
    <property type="molecule type" value="Genomic_DNA"/>
</dbReference>
<reference evidence="4 6" key="1">
    <citation type="journal article" date="2011" name="Science">
        <title>Comparative functional genomics of the fission yeasts.</title>
        <authorList>
            <person name="Rhind N."/>
            <person name="Chen Z."/>
            <person name="Yassour M."/>
            <person name="Thompson D.A."/>
            <person name="Haas B.J."/>
            <person name="Habib N."/>
            <person name="Wapinski I."/>
            <person name="Roy S."/>
            <person name="Lin M.F."/>
            <person name="Heiman D.I."/>
            <person name="Young S.K."/>
            <person name="Furuya K."/>
            <person name="Guo Y."/>
            <person name="Pidoux A."/>
            <person name="Chen H.M."/>
            <person name="Robbertse B."/>
            <person name="Goldberg J.M."/>
            <person name="Aoki K."/>
            <person name="Bayne E.H."/>
            <person name="Berlin A.M."/>
            <person name="Desjardins C.A."/>
            <person name="Dobbs E."/>
            <person name="Dukaj L."/>
            <person name="Fan L."/>
            <person name="FitzGerald M.G."/>
            <person name="French C."/>
            <person name="Gujja S."/>
            <person name="Hansen K."/>
            <person name="Keifenheim D."/>
            <person name="Levin J.Z."/>
            <person name="Mosher R.A."/>
            <person name="Mueller C.A."/>
            <person name="Pfiffner J."/>
            <person name="Priest M."/>
            <person name="Russ C."/>
            <person name="Smialowska A."/>
            <person name="Swoboda P."/>
            <person name="Sykes S.M."/>
            <person name="Vaughn M."/>
            <person name="Vengrova S."/>
            <person name="Yoder R."/>
            <person name="Zeng Q."/>
            <person name="Allshire R."/>
            <person name="Baulcombe D."/>
            <person name="Birren B.W."/>
            <person name="Brown W."/>
            <person name="Ekwall K."/>
            <person name="Kellis M."/>
            <person name="Leatherwood J."/>
            <person name="Levin H."/>
            <person name="Margalit H."/>
            <person name="Martienssen R."/>
            <person name="Nieduszynski C.A."/>
            <person name="Spatafora J.W."/>
            <person name="Friedman N."/>
            <person name="Dalgaard J.Z."/>
            <person name="Baumann P."/>
            <person name="Niki H."/>
            <person name="Regev A."/>
            <person name="Nusbaum C."/>
        </authorList>
    </citation>
    <scope>NUCLEOTIDE SEQUENCE [LARGE SCALE GENOMIC DNA]</scope>
    <source>
        <strain evidence="6">yFS275 / FY16936</strain>
    </source>
</reference>
<dbReference type="GO" id="GO:0030674">
    <property type="term" value="F:protein-macromolecule adaptor activity"/>
    <property type="evidence" value="ECO:0007669"/>
    <property type="project" value="EnsemblFungi"/>
</dbReference>
<organism evidence="4 6">
    <name type="scientific">Schizosaccharomyces japonicus (strain yFS275 / FY16936)</name>
    <name type="common">Fission yeast</name>
    <dbReference type="NCBI Taxonomy" id="402676"/>
    <lineage>
        <taxon>Eukaryota</taxon>
        <taxon>Fungi</taxon>
        <taxon>Dikarya</taxon>
        <taxon>Ascomycota</taxon>
        <taxon>Taphrinomycotina</taxon>
        <taxon>Schizosaccharomycetes</taxon>
        <taxon>Schizosaccharomycetales</taxon>
        <taxon>Schizosaccharomycetaceae</taxon>
        <taxon>Schizosaccharomyces</taxon>
    </lineage>
</organism>
<dbReference type="Pfam" id="PF09346">
    <property type="entry name" value="SMI1_KNR4"/>
    <property type="match status" value="1"/>
</dbReference>
<evidence type="ECO:0000256" key="2">
    <source>
        <dbReference type="SAM" id="MobiDB-lite"/>
    </source>
</evidence>
<dbReference type="GeneID" id="7048469"/>
<dbReference type="PIRSF" id="PIRSF017023">
    <property type="entry name" value="KNR4"/>
    <property type="match status" value="1"/>
</dbReference>
<feature type="region of interest" description="Disordered" evidence="2">
    <location>
        <begin position="20"/>
        <end position="53"/>
    </location>
</feature>
<evidence type="ECO:0000313" key="6">
    <source>
        <dbReference type="Proteomes" id="UP000001744"/>
    </source>
</evidence>
<feature type="compositionally biased region" description="Basic and acidic residues" evidence="2">
    <location>
        <begin position="561"/>
        <end position="573"/>
    </location>
</feature>
<dbReference type="RefSeq" id="XP_002174289.1">
    <property type="nucleotide sequence ID" value="XM_002174253.2"/>
</dbReference>
<feature type="compositionally biased region" description="Basic and acidic residues" evidence="2">
    <location>
        <begin position="384"/>
        <end position="393"/>
    </location>
</feature>
<dbReference type="InterPro" id="IPR037883">
    <property type="entry name" value="Knr4/Smi1-like_sf"/>
</dbReference>
<comment type="similarity">
    <text evidence="1">Belongs to the KNR4/SMI1 family.</text>
</comment>
<dbReference type="JaponicusDB" id="SJAG_03123">
    <property type="gene designation" value="smi1"/>
</dbReference>
<feature type="compositionally biased region" description="Low complexity" evidence="2">
    <location>
        <begin position="440"/>
        <end position="473"/>
    </location>
</feature>
<dbReference type="InterPro" id="IPR009203">
    <property type="entry name" value="Knr4/Smi1"/>
</dbReference>
<dbReference type="AlphaFoldDB" id="B6K3D9"/>